<sequence length="252" mass="27527">MALRLFCTFIDVEEAEKDSVPTRRSRSQPCPRGSANAALDGESEYVATLLERSEATDFRALLTVQDAAEGEEAQTETGPPPVDPPDELGSSTSADEVAPSLGTVGHPVLCRRPCVRFMKGECTAGAACNYCHLQHEGLIMSLDKRQRQQIQNMDLADLLATLLPSLRAALAELPQRPAARLLAALQAPAAAKAPVHDRMLDRRLRRMSLSALLSCITARHSDFAVALHEHIDELRREMPVADVQRRTRSGTV</sequence>
<accession>A0ABP0SYI2</accession>
<gene>
    <name evidence="4" type="ORF">CCMP2556_LOCUS54791</name>
</gene>
<evidence type="ECO:0000313" key="5">
    <source>
        <dbReference type="Proteomes" id="UP001642484"/>
    </source>
</evidence>
<dbReference type="InterPro" id="IPR000571">
    <property type="entry name" value="Znf_CCCH"/>
</dbReference>
<proteinExistence type="predicted"/>
<dbReference type="EMBL" id="CAXAMN010028706">
    <property type="protein sequence ID" value="CAK9117472.1"/>
    <property type="molecule type" value="Genomic_DNA"/>
</dbReference>
<feature type="region of interest" description="Disordered" evidence="2">
    <location>
        <begin position="16"/>
        <end position="37"/>
    </location>
</feature>
<organism evidence="4 5">
    <name type="scientific">Durusdinium trenchii</name>
    <dbReference type="NCBI Taxonomy" id="1381693"/>
    <lineage>
        <taxon>Eukaryota</taxon>
        <taxon>Sar</taxon>
        <taxon>Alveolata</taxon>
        <taxon>Dinophyceae</taxon>
        <taxon>Suessiales</taxon>
        <taxon>Symbiodiniaceae</taxon>
        <taxon>Durusdinium</taxon>
    </lineage>
</organism>
<comment type="caution">
    <text evidence="4">The sequence shown here is derived from an EMBL/GenBank/DDBJ whole genome shotgun (WGS) entry which is preliminary data.</text>
</comment>
<protein>
    <recommendedName>
        <fullName evidence="3">C3H1-type domain-containing protein</fullName>
    </recommendedName>
</protein>
<dbReference type="Proteomes" id="UP001642484">
    <property type="component" value="Unassembled WGS sequence"/>
</dbReference>
<evidence type="ECO:0000313" key="4">
    <source>
        <dbReference type="EMBL" id="CAK9117472.1"/>
    </source>
</evidence>
<name>A0ABP0SYI2_9DINO</name>
<feature type="domain" description="C3H1-type" evidence="3">
    <location>
        <begin position="113"/>
        <end position="135"/>
    </location>
</feature>
<keyword evidence="1" id="KW-0863">Zinc-finger</keyword>
<keyword evidence="5" id="KW-1185">Reference proteome</keyword>
<reference evidence="4 5" key="1">
    <citation type="submission" date="2024-02" db="EMBL/GenBank/DDBJ databases">
        <authorList>
            <person name="Chen Y."/>
            <person name="Shah S."/>
            <person name="Dougan E. K."/>
            <person name="Thang M."/>
            <person name="Chan C."/>
        </authorList>
    </citation>
    <scope>NUCLEOTIDE SEQUENCE [LARGE SCALE GENOMIC DNA]</scope>
</reference>
<evidence type="ECO:0000256" key="1">
    <source>
        <dbReference type="PROSITE-ProRule" id="PRU00723"/>
    </source>
</evidence>
<keyword evidence="1" id="KW-0862">Zinc</keyword>
<evidence type="ECO:0000256" key="2">
    <source>
        <dbReference type="SAM" id="MobiDB-lite"/>
    </source>
</evidence>
<feature type="zinc finger region" description="C3H1-type" evidence="1">
    <location>
        <begin position="113"/>
        <end position="135"/>
    </location>
</feature>
<keyword evidence="1" id="KW-0479">Metal-binding</keyword>
<dbReference type="PROSITE" id="PS50103">
    <property type="entry name" value="ZF_C3H1"/>
    <property type="match status" value="1"/>
</dbReference>
<feature type="region of interest" description="Disordered" evidence="2">
    <location>
        <begin position="68"/>
        <end position="102"/>
    </location>
</feature>
<evidence type="ECO:0000259" key="3">
    <source>
        <dbReference type="PROSITE" id="PS50103"/>
    </source>
</evidence>